<dbReference type="HOGENOM" id="CLU_2317851_0_0_10"/>
<feature type="transmembrane region" description="Helical" evidence="1">
    <location>
        <begin position="12"/>
        <end position="35"/>
    </location>
</feature>
<dbReference type="Proteomes" id="UP000003460">
    <property type="component" value="Unassembled WGS sequence"/>
</dbReference>
<keyword evidence="1" id="KW-0472">Membrane</keyword>
<name>C9LI77_9BACT</name>
<evidence type="ECO:0000256" key="1">
    <source>
        <dbReference type="SAM" id="Phobius"/>
    </source>
</evidence>
<keyword evidence="1" id="KW-0812">Transmembrane</keyword>
<sequence>MNSVTSYLLRIWGALNLLCLSMLTTIGLFLVPVGAALSDIGLLLCRPAAVSAGDISFSLSLSLYLTFVLPAASASSEDETIQEGLLYFGLVGFSHNFKI</sequence>
<proteinExistence type="predicted"/>
<reference evidence="2" key="1">
    <citation type="submission" date="2009-09" db="EMBL/GenBank/DDBJ databases">
        <authorList>
            <person name="Weinstock G."/>
            <person name="Sodergren E."/>
            <person name="Clifton S."/>
            <person name="Fulton L."/>
            <person name="Fulton B."/>
            <person name="Courtney L."/>
            <person name="Fronick C."/>
            <person name="Harrison M."/>
            <person name="Strong C."/>
            <person name="Farmer C."/>
            <person name="Delahaunty K."/>
            <person name="Markovic C."/>
            <person name="Hall O."/>
            <person name="Minx P."/>
            <person name="Tomlinson C."/>
            <person name="Mitreva M."/>
            <person name="Nelson J."/>
            <person name="Hou S."/>
            <person name="Wollam A."/>
            <person name="Pepin K.H."/>
            <person name="Johnson M."/>
            <person name="Bhonagiri V."/>
            <person name="Nash W.E."/>
            <person name="Warren W."/>
            <person name="Chinwalla A."/>
            <person name="Mardis E.R."/>
            <person name="Wilson R.K."/>
        </authorList>
    </citation>
    <scope>NUCLEOTIDE SEQUENCE [LARGE SCALE GENOMIC DNA]</scope>
    <source>
        <strain evidence="2">ATCC 51259</strain>
    </source>
</reference>
<dbReference type="EMBL" id="ACIJ02000022">
    <property type="protein sequence ID" value="EEX71193.1"/>
    <property type="molecule type" value="Genomic_DNA"/>
</dbReference>
<keyword evidence="3" id="KW-1185">Reference proteome</keyword>
<keyword evidence="1" id="KW-1133">Transmembrane helix</keyword>
<accession>C9LI77</accession>
<organism evidence="2 3">
    <name type="scientific">Alloprevotella tannerae ATCC 51259</name>
    <dbReference type="NCBI Taxonomy" id="626522"/>
    <lineage>
        <taxon>Bacteria</taxon>
        <taxon>Pseudomonadati</taxon>
        <taxon>Bacteroidota</taxon>
        <taxon>Bacteroidia</taxon>
        <taxon>Bacteroidales</taxon>
        <taxon>Prevotellaceae</taxon>
        <taxon>Alloprevotella</taxon>
    </lineage>
</organism>
<comment type="caution">
    <text evidence="2">The sequence shown here is derived from an EMBL/GenBank/DDBJ whole genome shotgun (WGS) entry which is preliminary data.</text>
</comment>
<protein>
    <submittedName>
        <fullName evidence="2">Uncharacterized protein</fullName>
    </submittedName>
</protein>
<dbReference type="AlphaFoldDB" id="C9LI77"/>
<evidence type="ECO:0000313" key="3">
    <source>
        <dbReference type="Proteomes" id="UP000003460"/>
    </source>
</evidence>
<gene>
    <name evidence="2" type="ORF">GCWU000325_01935</name>
</gene>
<evidence type="ECO:0000313" key="2">
    <source>
        <dbReference type="EMBL" id="EEX71193.1"/>
    </source>
</evidence>